<dbReference type="SUPFAM" id="SSF53155">
    <property type="entry name" value="Methylated DNA-protein cysteine methyltransferase domain"/>
    <property type="match status" value="1"/>
</dbReference>
<feature type="active site" description="Nucleophile; methyl group acceptor" evidence="9">
    <location>
        <position position="134"/>
    </location>
</feature>
<keyword evidence="13" id="KW-1185">Reference proteome</keyword>
<evidence type="ECO:0000259" key="10">
    <source>
        <dbReference type="Pfam" id="PF01035"/>
    </source>
</evidence>
<comment type="subcellular location">
    <subcellularLocation>
        <location evidence="9">Cytoplasm</location>
    </subcellularLocation>
</comment>
<evidence type="ECO:0000313" key="13">
    <source>
        <dbReference type="Proteomes" id="UP000371041"/>
    </source>
</evidence>
<gene>
    <name evidence="12" type="ORF">GIY23_10810</name>
</gene>
<evidence type="ECO:0000259" key="11">
    <source>
        <dbReference type="Pfam" id="PF02870"/>
    </source>
</evidence>
<evidence type="ECO:0000256" key="4">
    <source>
        <dbReference type="ARBA" id="ARBA00022603"/>
    </source>
</evidence>
<dbReference type="NCBIfam" id="TIGR00589">
    <property type="entry name" value="ogt"/>
    <property type="match status" value="1"/>
</dbReference>
<dbReference type="HAMAP" id="MF_00772">
    <property type="entry name" value="OGT"/>
    <property type="match status" value="1"/>
</dbReference>
<dbReference type="PROSITE" id="PS00374">
    <property type="entry name" value="MGMT"/>
    <property type="match status" value="1"/>
</dbReference>
<comment type="miscellaneous">
    <text evidence="9">This enzyme catalyzes only one turnover and therefore is not strictly catalytic. According to one definition, an enzyme is a biocatalyst that acts repeatedly and over many reaction cycles.</text>
</comment>
<dbReference type="EMBL" id="CP045929">
    <property type="protein sequence ID" value="QGK69946.1"/>
    <property type="molecule type" value="Genomic_DNA"/>
</dbReference>
<dbReference type="GO" id="GO:0003908">
    <property type="term" value="F:methylated-DNA-[protein]-cysteine S-methyltransferase activity"/>
    <property type="evidence" value="ECO:0007669"/>
    <property type="project" value="UniProtKB-UniRule"/>
</dbReference>
<dbReference type="InterPro" id="IPR036388">
    <property type="entry name" value="WH-like_DNA-bd_sf"/>
</dbReference>
<dbReference type="Pfam" id="PF01035">
    <property type="entry name" value="DNA_binding_1"/>
    <property type="match status" value="1"/>
</dbReference>
<name>A0A5Q3Q943_9PSEU</name>
<dbReference type="SUPFAM" id="SSF46767">
    <property type="entry name" value="Methylated DNA-protein cysteine methyltransferase, C-terminal domain"/>
    <property type="match status" value="1"/>
</dbReference>
<keyword evidence="3 9" id="KW-0963">Cytoplasm</keyword>
<comment type="catalytic activity">
    <reaction evidence="8 9">
        <text>a 6-O-methyl-2'-deoxyguanosine in DNA + L-cysteinyl-[protein] = S-methyl-L-cysteinyl-[protein] + a 2'-deoxyguanosine in DNA</text>
        <dbReference type="Rhea" id="RHEA:24000"/>
        <dbReference type="Rhea" id="RHEA-COMP:10131"/>
        <dbReference type="Rhea" id="RHEA-COMP:10132"/>
        <dbReference type="Rhea" id="RHEA-COMP:11367"/>
        <dbReference type="Rhea" id="RHEA-COMP:11368"/>
        <dbReference type="ChEBI" id="CHEBI:29950"/>
        <dbReference type="ChEBI" id="CHEBI:82612"/>
        <dbReference type="ChEBI" id="CHEBI:85445"/>
        <dbReference type="ChEBI" id="CHEBI:85448"/>
        <dbReference type="EC" id="2.1.1.63"/>
    </reaction>
</comment>
<dbReference type="FunFam" id="1.10.10.10:FF:000214">
    <property type="entry name" value="Methylated-DNA--protein-cysteine methyltransferase"/>
    <property type="match status" value="1"/>
</dbReference>
<dbReference type="GO" id="GO:0006307">
    <property type="term" value="P:DNA alkylation repair"/>
    <property type="evidence" value="ECO:0007669"/>
    <property type="project" value="UniProtKB-UniRule"/>
</dbReference>
<dbReference type="Pfam" id="PF02870">
    <property type="entry name" value="Methyltransf_1N"/>
    <property type="match status" value="1"/>
</dbReference>
<proteinExistence type="inferred from homology"/>
<dbReference type="EC" id="2.1.1.63" evidence="9"/>
<dbReference type="Gene3D" id="3.30.160.70">
    <property type="entry name" value="Methylated DNA-protein cysteine methyltransferase domain"/>
    <property type="match status" value="1"/>
</dbReference>
<dbReference type="GO" id="GO:0032259">
    <property type="term" value="P:methylation"/>
    <property type="evidence" value="ECO:0007669"/>
    <property type="project" value="UniProtKB-KW"/>
</dbReference>
<keyword evidence="7 9" id="KW-0234">DNA repair</keyword>
<dbReference type="RefSeq" id="WP_154076539.1">
    <property type="nucleotide sequence ID" value="NZ_CP045929.1"/>
</dbReference>
<dbReference type="InterPro" id="IPR001497">
    <property type="entry name" value="MethylDNA_cys_MeTrfase_AS"/>
</dbReference>
<dbReference type="InterPro" id="IPR023546">
    <property type="entry name" value="MGMT"/>
</dbReference>
<evidence type="ECO:0000256" key="7">
    <source>
        <dbReference type="ARBA" id="ARBA00023204"/>
    </source>
</evidence>
<dbReference type="CDD" id="cd06445">
    <property type="entry name" value="ATase"/>
    <property type="match status" value="1"/>
</dbReference>
<evidence type="ECO:0000256" key="8">
    <source>
        <dbReference type="ARBA" id="ARBA00049348"/>
    </source>
</evidence>
<accession>A0A5Q3Q943</accession>
<dbReference type="InterPro" id="IPR036631">
    <property type="entry name" value="MGMT_N_sf"/>
</dbReference>
<dbReference type="PANTHER" id="PTHR10815">
    <property type="entry name" value="METHYLATED-DNA--PROTEIN-CYSTEINE METHYLTRANSFERASE"/>
    <property type="match status" value="1"/>
</dbReference>
<dbReference type="InterPro" id="IPR036217">
    <property type="entry name" value="MethylDNA_cys_MeTrfase_DNAb"/>
</dbReference>
<evidence type="ECO:0000313" key="12">
    <source>
        <dbReference type="EMBL" id="QGK69946.1"/>
    </source>
</evidence>
<comment type="function">
    <text evidence="9">Involved in the cellular defense against the biological effects of O6-methylguanine (O6-MeG) and O4-methylthymine (O4-MeT) in DNA. Repairs the methylated nucleobase in DNA by stoichiometrically transferring the methyl group to a cysteine residue in the enzyme. This is a suicide reaction: the enzyme is irreversibly inactivated.</text>
</comment>
<evidence type="ECO:0000256" key="9">
    <source>
        <dbReference type="HAMAP-Rule" id="MF_00772"/>
    </source>
</evidence>
<dbReference type="GO" id="GO:0005737">
    <property type="term" value="C:cytoplasm"/>
    <property type="evidence" value="ECO:0007669"/>
    <property type="project" value="UniProtKB-SubCell"/>
</dbReference>
<dbReference type="Gene3D" id="1.10.10.10">
    <property type="entry name" value="Winged helix-like DNA-binding domain superfamily/Winged helix DNA-binding domain"/>
    <property type="match status" value="1"/>
</dbReference>
<evidence type="ECO:0000256" key="2">
    <source>
        <dbReference type="ARBA" id="ARBA00008711"/>
    </source>
</evidence>
<keyword evidence="6 9" id="KW-0227">DNA damage</keyword>
<evidence type="ECO:0000256" key="5">
    <source>
        <dbReference type="ARBA" id="ARBA00022679"/>
    </source>
</evidence>
<organism evidence="12 13">
    <name type="scientific">Allosaccharopolyspora coralli</name>
    <dbReference type="NCBI Taxonomy" id="2665642"/>
    <lineage>
        <taxon>Bacteria</taxon>
        <taxon>Bacillati</taxon>
        <taxon>Actinomycetota</taxon>
        <taxon>Actinomycetes</taxon>
        <taxon>Pseudonocardiales</taxon>
        <taxon>Pseudonocardiaceae</taxon>
        <taxon>Allosaccharopolyspora</taxon>
    </lineage>
</organism>
<dbReference type="InterPro" id="IPR008332">
    <property type="entry name" value="MethylG_MeTrfase_N"/>
</dbReference>
<protein>
    <recommendedName>
        <fullName evidence="9">Methylated-DNA--protein-cysteine methyltransferase</fullName>
        <ecNumber evidence="9">2.1.1.63</ecNumber>
    </recommendedName>
    <alternativeName>
        <fullName evidence="9">6-O-methylguanine-DNA methyltransferase</fullName>
        <shortName evidence="9">MGMT</shortName>
    </alternativeName>
    <alternativeName>
        <fullName evidence="9">O-6-methylguanine-DNA-alkyltransferase</fullName>
    </alternativeName>
</protein>
<dbReference type="Proteomes" id="UP000371041">
    <property type="component" value="Chromosome"/>
</dbReference>
<keyword evidence="5 9" id="KW-0808">Transferase</keyword>
<dbReference type="InterPro" id="IPR014048">
    <property type="entry name" value="MethylDNA_cys_MeTrfase_DNA-bd"/>
</dbReference>
<evidence type="ECO:0000256" key="1">
    <source>
        <dbReference type="ARBA" id="ARBA00001286"/>
    </source>
</evidence>
<dbReference type="AlphaFoldDB" id="A0A5Q3Q943"/>
<dbReference type="PANTHER" id="PTHR10815:SF5">
    <property type="entry name" value="METHYLATED-DNA--PROTEIN-CYSTEINE METHYLTRANSFERASE"/>
    <property type="match status" value="1"/>
</dbReference>
<comment type="catalytic activity">
    <reaction evidence="1 9">
        <text>a 4-O-methyl-thymidine in DNA + L-cysteinyl-[protein] = a thymidine in DNA + S-methyl-L-cysteinyl-[protein]</text>
        <dbReference type="Rhea" id="RHEA:53428"/>
        <dbReference type="Rhea" id="RHEA-COMP:10131"/>
        <dbReference type="Rhea" id="RHEA-COMP:10132"/>
        <dbReference type="Rhea" id="RHEA-COMP:13555"/>
        <dbReference type="Rhea" id="RHEA-COMP:13556"/>
        <dbReference type="ChEBI" id="CHEBI:29950"/>
        <dbReference type="ChEBI" id="CHEBI:82612"/>
        <dbReference type="ChEBI" id="CHEBI:137386"/>
        <dbReference type="ChEBI" id="CHEBI:137387"/>
        <dbReference type="EC" id="2.1.1.63"/>
    </reaction>
</comment>
<feature type="domain" description="Methylated-DNA-[protein]-cysteine S-methyltransferase DNA binding" evidence="10">
    <location>
        <begin position="83"/>
        <end position="162"/>
    </location>
</feature>
<evidence type="ECO:0000256" key="6">
    <source>
        <dbReference type="ARBA" id="ARBA00022763"/>
    </source>
</evidence>
<dbReference type="KEGG" id="sace:GIY23_10810"/>
<reference evidence="13" key="1">
    <citation type="submission" date="2019-11" db="EMBL/GenBank/DDBJ databases">
        <title>The complete genome sequence of Saccharopolyspora sp. E2A.</title>
        <authorList>
            <person name="Zhang G."/>
        </authorList>
    </citation>
    <scope>NUCLEOTIDE SEQUENCE [LARGE SCALE GENOMIC DNA]</scope>
    <source>
        <strain evidence="13">E2A</strain>
    </source>
</reference>
<sequence length="170" mass="17985">MAGECDEVDERSYRLVSSPLGPLTVVAADGAVEQLHMVDVCRRPEPWEGAEAGLLAEAQAQLAAYFAGTLTVFDLPLRADGTDFQQRVWQALREIPYGATASYGDIAAAVGQPGASRAVGMANHHNPISIVVPCHRVVAADGGLGGYGGGTDRKRILLDLERSADALTLW</sequence>
<comment type="similarity">
    <text evidence="2 9">Belongs to the MGMT family.</text>
</comment>
<feature type="domain" description="Methylguanine DNA methyltransferase ribonuclease-like" evidence="11">
    <location>
        <begin position="13"/>
        <end position="78"/>
    </location>
</feature>
<evidence type="ECO:0000256" key="3">
    <source>
        <dbReference type="ARBA" id="ARBA00022490"/>
    </source>
</evidence>
<keyword evidence="4 9" id="KW-0489">Methyltransferase</keyword>